<organism evidence="6 7">
    <name type="scientific">Pseudomonas jinjuensis</name>
    <dbReference type="NCBI Taxonomy" id="198616"/>
    <lineage>
        <taxon>Bacteria</taxon>
        <taxon>Pseudomonadati</taxon>
        <taxon>Pseudomonadota</taxon>
        <taxon>Gammaproteobacteria</taxon>
        <taxon>Pseudomonadales</taxon>
        <taxon>Pseudomonadaceae</taxon>
        <taxon>Pseudomonas</taxon>
    </lineage>
</organism>
<dbReference type="EMBL" id="FNIJ01000002">
    <property type="protein sequence ID" value="SDN27947.1"/>
    <property type="molecule type" value="Genomic_DNA"/>
</dbReference>
<dbReference type="PANTHER" id="PTHR30522:SF0">
    <property type="entry name" value="NUCLEOSIDE TRIPHOSPHATE PYROPHOSPHOHYDROLASE"/>
    <property type="match status" value="1"/>
</dbReference>
<dbReference type="NCBIfam" id="NF007113">
    <property type="entry name" value="PRK09562.1"/>
    <property type="match status" value="1"/>
</dbReference>
<dbReference type="Proteomes" id="UP000242957">
    <property type="component" value="Unassembled WGS sequence"/>
</dbReference>
<evidence type="ECO:0000259" key="5">
    <source>
        <dbReference type="Pfam" id="PF03819"/>
    </source>
</evidence>
<dbReference type="SUPFAM" id="SSF101386">
    <property type="entry name" value="all-alpha NTP pyrophosphatases"/>
    <property type="match status" value="2"/>
</dbReference>
<evidence type="ECO:0000313" key="7">
    <source>
        <dbReference type="Proteomes" id="UP000242957"/>
    </source>
</evidence>
<evidence type="ECO:0000256" key="3">
    <source>
        <dbReference type="ARBA" id="ARBA00066372"/>
    </source>
</evidence>
<dbReference type="FunFam" id="1.10.287.1080:FF:000003">
    <property type="entry name" value="Nucleoside triphosphate pyrophosphohydrolase"/>
    <property type="match status" value="1"/>
</dbReference>
<feature type="domain" description="NTP pyrophosphohydrolase MazG-like" evidence="5">
    <location>
        <begin position="179"/>
        <end position="236"/>
    </location>
</feature>
<dbReference type="Pfam" id="PF03819">
    <property type="entry name" value="MazG"/>
    <property type="match status" value="2"/>
</dbReference>
<dbReference type="GO" id="GO:0006203">
    <property type="term" value="P:dGTP catabolic process"/>
    <property type="evidence" value="ECO:0007669"/>
    <property type="project" value="TreeGrafter"/>
</dbReference>
<dbReference type="EC" id="3.6.1.8" evidence="3"/>
<dbReference type="PANTHER" id="PTHR30522">
    <property type="entry name" value="NUCLEOSIDE TRIPHOSPHATE PYROPHOSPHOHYDROLASE"/>
    <property type="match status" value="1"/>
</dbReference>
<dbReference type="GO" id="GO:0046076">
    <property type="term" value="P:dTTP catabolic process"/>
    <property type="evidence" value="ECO:0007669"/>
    <property type="project" value="TreeGrafter"/>
</dbReference>
<protein>
    <recommendedName>
        <fullName evidence="4">Nucleoside triphosphate pyrophosphohydrolase</fullName>
        <ecNumber evidence="3">3.6.1.8</ecNumber>
    </recommendedName>
</protein>
<dbReference type="CDD" id="cd11529">
    <property type="entry name" value="NTP-PPase_MazG_Cterm"/>
    <property type="match status" value="1"/>
</dbReference>
<gene>
    <name evidence="6" type="ORF">SAMN05216193_10272</name>
</gene>
<accession>A0A1H0A3H3</accession>
<dbReference type="GO" id="GO:0046081">
    <property type="term" value="P:dUTP catabolic process"/>
    <property type="evidence" value="ECO:0007669"/>
    <property type="project" value="TreeGrafter"/>
</dbReference>
<dbReference type="STRING" id="198616.SAMN05216193_10272"/>
<dbReference type="InterPro" id="IPR048015">
    <property type="entry name" value="NTP-PPase_MazG-like_N"/>
</dbReference>
<dbReference type="GO" id="GO:0046052">
    <property type="term" value="P:UTP catabolic process"/>
    <property type="evidence" value="ECO:0007669"/>
    <property type="project" value="TreeGrafter"/>
</dbReference>
<dbReference type="GO" id="GO:0046047">
    <property type="term" value="P:TTP catabolic process"/>
    <property type="evidence" value="ECO:0007669"/>
    <property type="project" value="TreeGrafter"/>
</dbReference>
<dbReference type="InterPro" id="IPR048011">
    <property type="entry name" value="NTP-PPase_MazG-like_C"/>
</dbReference>
<evidence type="ECO:0000256" key="1">
    <source>
        <dbReference type="ARBA" id="ARBA00052141"/>
    </source>
</evidence>
<evidence type="ECO:0000256" key="4">
    <source>
        <dbReference type="ARBA" id="ARBA00074799"/>
    </source>
</evidence>
<proteinExistence type="inferred from homology"/>
<feature type="domain" description="NTP pyrophosphohydrolase MazG-like" evidence="5">
    <location>
        <begin position="27"/>
        <end position="100"/>
    </location>
</feature>
<comment type="similarity">
    <text evidence="2">Belongs to the nucleoside triphosphate pyrophosphohydrolase family.</text>
</comment>
<dbReference type="FunFam" id="1.10.287.1080:FF:000001">
    <property type="entry name" value="Nucleoside triphosphate pyrophosphohydrolase"/>
    <property type="match status" value="1"/>
</dbReference>
<reference evidence="7" key="1">
    <citation type="submission" date="2016-10" db="EMBL/GenBank/DDBJ databases">
        <authorList>
            <person name="Varghese N."/>
            <person name="Submissions S."/>
        </authorList>
    </citation>
    <scope>NUCLEOTIDE SEQUENCE [LARGE SCALE GENOMIC DNA]</scope>
    <source>
        <strain evidence="7">JCM 21621</strain>
    </source>
</reference>
<dbReference type="GO" id="GO:0006950">
    <property type="term" value="P:response to stress"/>
    <property type="evidence" value="ECO:0007669"/>
    <property type="project" value="UniProtKB-ARBA"/>
</dbReference>
<dbReference type="InterPro" id="IPR004518">
    <property type="entry name" value="MazG-like_dom"/>
</dbReference>
<dbReference type="AlphaFoldDB" id="A0A1H0A3H3"/>
<dbReference type="OrthoDB" id="9808939at2"/>
<comment type="catalytic activity">
    <reaction evidence="1">
        <text>ATP + H2O = AMP + diphosphate + H(+)</text>
        <dbReference type="Rhea" id="RHEA:14245"/>
        <dbReference type="ChEBI" id="CHEBI:15377"/>
        <dbReference type="ChEBI" id="CHEBI:15378"/>
        <dbReference type="ChEBI" id="CHEBI:30616"/>
        <dbReference type="ChEBI" id="CHEBI:33019"/>
        <dbReference type="ChEBI" id="CHEBI:456215"/>
        <dbReference type="EC" id="3.6.1.8"/>
    </reaction>
</comment>
<dbReference type="Gene3D" id="1.10.287.1080">
    <property type="entry name" value="MazG-like"/>
    <property type="match status" value="2"/>
</dbReference>
<dbReference type="NCBIfam" id="TIGR00444">
    <property type="entry name" value="mazG"/>
    <property type="match status" value="1"/>
</dbReference>
<dbReference type="InterPro" id="IPR011551">
    <property type="entry name" value="NTP_PyrPHydrolase_MazG"/>
</dbReference>
<evidence type="ECO:0000256" key="2">
    <source>
        <dbReference type="ARBA" id="ARBA00061115"/>
    </source>
</evidence>
<evidence type="ECO:0000313" key="6">
    <source>
        <dbReference type="EMBL" id="SDN27947.1"/>
    </source>
</evidence>
<dbReference type="RefSeq" id="WP_084309847.1">
    <property type="nucleotide sequence ID" value="NZ_FNIJ01000002.1"/>
</dbReference>
<sequence length="277" mass="31692">MYDLGDLLHLMARLRDPKYGCPWDLKQSYETIVPYTLEEAYEVADAIERGDFAHLREELGDLLFQVVYYTQLAREEQRFGFDEVVDGITRKLVRRHPHVFPDGDLYGAPDMARLEEAAVKQRWEELKAEERAAKAAEPVQLSLLDDVPVALPALSRAAKLQKRAAQVGFDWPEALPVVDKLREELDEVLEAMADDDPEALAEEVGDLLFTVVNLARHLKVEPETALRVANGKFERRFRYIEEVLRDAGRKPEECTLEELDAIWSEAKREEDDRPGCG</sequence>
<dbReference type="GO" id="GO:0046061">
    <property type="term" value="P:dATP catabolic process"/>
    <property type="evidence" value="ECO:0007669"/>
    <property type="project" value="TreeGrafter"/>
</dbReference>
<name>A0A1H0A3H3_9PSED</name>
<dbReference type="GO" id="GO:0047693">
    <property type="term" value="F:ATP diphosphatase activity"/>
    <property type="evidence" value="ECO:0007669"/>
    <property type="project" value="UniProtKB-EC"/>
</dbReference>
<dbReference type="CDD" id="cd11528">
    <property type="entry name" value="NTP-PPase_MazG_Nterm"/>
    <property type="match status" value="1"/>
</dbReference>
<keyword evidence="7" id="KW-1185">Reference proteome</keyword>